<gene>
    <name evidence="1" type="ORF">GV791_31950</name>
</gene>
<sequence>YSSPSARSWGRMVLVNGRPGLVVFDGTHTGVFSFTVEAGQITAIDVIRNPDKLHDLPESGEPWFMNEVEDDQPTD</sequence>
<feature type="non-terminal residue" evidence="1">
    <location>
        <position position="1"/>
    </location>
</feature>
<dbReference type="Proteomes" id="UP000471166">
    <property type="component" value="Unassembled WGS sequence"/>
</dbReference>
<evidence type="ECO:0000313" key="1">
    <source>
        <dbReference type="EMBL" id="NEW37132.1"/>
    </source>
</evidence>
<dbReference type="EMBL" id="JAAGVB010000435">
    <property type="protein sequence ID" value="NEW37132.1"/>
    <property type="molecule type" value="Genomic_DNA"/>
</dbReference>
<organism evidence="1 2">
    <name type="scientific">Nocardia cyriacigeorgica</name>
    <dbReference type="NCBI Taxonomy" id="135487"/>
    <lineage>
        <taxon>Bacteria</taxon>
        <taxon>Bacillati</taxon>
        <taxon>Actinomycetota</taxon>
        <taxon>Actinomycetes</taxon>
        <taxon>Mycobacteriales</taxon>
        <taxon>Nocardiaceae</taxon>
        <taxon>Nocardia</taxon>
    </lineage>
</organism>
<protein>
    <submittedName>
        <fullName evidence="1">RNA polymerase sigma-70 factor</fullName>
    </submittedName>
</protein>
<evidence type="ECO:0000313" key="2">
    <source>
        <dbReference type="Proteomes" id="UP000471166"/>
    </source>
</evidence>
<comment type="caution">
    <text evidence="1">The sequence shown here is derived from an EMBL/GenBank/DDBJ whole genome shotgun (WGS) entry which is preliminary data.</text>
</comment>
<name>A0A6P1CZC9_9NOCA</name>
<dbReference type="AlphaFoldDB" id="A0A6P1CZC9"/>
<proteinExistence type="predicted"/>
<accession>A0A6P1CZC9</accession>
<reference evidence="1 2" key="1">
    <citation type="submission" date="2020-01" db="EMBL/GenBank/DDBJ databases">
        <title>Genetics and antimicrobial susceptibilities of Nocardia species isolated from the soil; a comparison with species isolated from humans.</title>
        <authorList>
            <person name="Carrasco G."/>
            <person name="Monzon S."/>
            <person name="Sansegundo M."/>
            <person name="Garcia E."/>
            <person name="Garrido N."/>
            <person name="Medina M.J."/>
            <person name="Villalon P."/>
            <person name="Ramirez-Arocha A.C."/>
            <person name="Jimenez P."/>
            <person name="Cuesta I."/>
            <person name="Valdezate S."/>
        </authorList>
    </citation>
    <scope>NUCLEOTIDE SEQUENCE [LARGE SCALE GENOMIC DNA]</scope>
    <source>
        <strain evidence="1 2">CNM20110626</strain>
    </source>
</reference>